<dbReference type="Gene3D" id="3.90.740.10">
    <property type="entry name" value="Valyl/Leucyl/Isoleucyl-tRNA synthetase, editing domain"/>
    <property type="match status" value="1"/>
</dbReference>
<keyword evidence="4 11" id="KW-0436">Ligase</keyword>
<dbReference type="PANTHER" id="PTHR11946">
    <property type="entry name" value="VALYL-TRNA SYNTHETASES"/>
    <property type="match status" value="1"/>
</dbReference>
<feature type="domain" description="Aminoacyl-tRNA synthetase class Ia" evidence="12">
    <location>
        <begin position="785"/>
        <end position="1040"/>
    </location>
</feature>
<evidence type="ECO:0000256" key="11">
    <source>
        <dbReference type="RuleBase" id="RU363035"/>
    </source>
</evidence>
<dbReference type="SUPFAM" id="SSF50677">
    <property type="entry name" value="ValRS/IleRS/LeuRS editing domain"/>
    <property type="match status" value="1"/>
</dbReference>
<dbReference type="PROSITE" id="PS00178">
    <property type="entry name" value="AA_TRNA_LIGASE_I"/>
    <property type="match status" value="1"/>
</dbReference>
<feature type="domain" description="Aminoacyl-tRNA synthetase class Ia" evidence="12">
    <location>
        <begin position="132"/>
        <end position="631"/>
    </location>
</feature>
<name>T0L997_9MICR</name>
<dbReference type="OrthoDB" id="629407at2759"/>
<dbReference type="Pfam" id="PF00133">
    <property type="entry name" value="tRNA-synt_1"/>
    <property type="match status" value="2"/>
</dbReference>
<comment type="subcellular location">
    <subcellularLocation>
        <location evidence="1">Cytoplasm</location>
    </subcellularLocation>
</comment>
<dbReference type="InterPro" id="IPR013155">
    <property type="entry name" value="M/V/L/I-tRNA-synth_anticd-bd"/>
</dbReference>
<sequence length="1360" mass="154409">MDYWIRHNLFSPCYKKRNCDCVNGKCNSEDKDDGCSVNEDKDIINRDEKVDGKYNSEYKVDRKCINEDKVDGKYGISEDDEKDIINSDNSNSINLIKNNLNRINLNNNKSDQNDNNLNSNDYNNMNNNLNNNLINTNMNNNINNTTFTICMPPPNITGSLHIGHALMLTIQDTICRYKRLTNHKVLYIPGTDHAGIATQSVVIKNNPLIKTKQEFLEATHKWKNKYGNRIIEQFKRMGTSADYTKQRFTMDEQMNKSVIEAFCRLYDKGLIYRSNKIVNWCSKLQTVLSDIEVDHVDVLPNGKVNVDGVEYEFGKIYVFKYPCLLEGCGSNLNSGSINGDNGDVNSGDVSEISKGMNDEGGNNTNIGSGMDSGNVHSMEIKVNSRTGIYNSTNNSTSNQYIATDNYKTIKDINNNTNNNNNNNIIYLIVGTTRPETILGDTALCINPQDKRYTSLKCTPINPITKKPLKLIHDTSVDIEMLQGVLKITPAHDPIDFEIGKTHSLPLINIFDTSNRIKIKGDYYKMTRLEARDAIIKKLKQLNLLVDILPYPQTLPICSRSGDLIEPVIKEQWFMECKNISKRVIEVVKNNEMEIYPSECKQDWYRWFESERDWCLSRQLWWGHQVPAWKYNGKWYVGRCKRDVVMSYINECVDGSVDSSIGRGDVDGCNVDGSMKCVDENCNSSVDGSMKCVGENCKNGVDEIGKNGVDGCNVDNCNTVDECNVDEIGKNENYSVDGSTSCKCNVDYCNNVDGSNCCTNNKDTPTSKDTTNNNCINTTIINNCINTTINNTTTTNINVESIYNKIEKHFIQDTDVLDTWFSSGLWPFALLGWPEDTPDFNKYFPTSLLETGKDILFFWVGRMVMLSLELTNKVPFKKVLLHGIVRDSSGRKMSKSIGNVIDPLYLIDGYGNMNEEIRIGNMNEKIRIGNDSRDSKICEKNIKVNEKIKMSNDSNMNDSGDNSVSDSRIDSNIKLSEIDNKICDNRVNEKIKMSNDNKNTSVSSKNILLQDYPNGIPPCGADALRFTLLSYVNGIHDIKLDIERVKGYRKFCNKIWNASKFVDNCIKGFNIIDNKNGISYNENNNISIDNIINSKDKIYYSKDESGNRDTKDINNGISYNENNNIIIDNIINSKDTNNDNSINSKDTNNDNLINSKDIKNISIDNTNIKNISIENIIKNISIDNIIIDNDILINWIINKRNKMILNTIQSLDSYNFMSATQAIHQFFLYDYCDIYIEVVKKMKRREYIKVLYDIFIDCLKIFSMYMPFISEEIYSKYSNNSKRDGINGNSGKTNINGIEINCNSSNYNGNSGKRDSILSNEVNSNYNINTSSNYNTINTININNTNSTNNNTNKDNTIKKH</sequence>
<dbReference type="SUPFAM" id="SSF52374">
    <property type="entry name" value="Nucleotidylyl transferase"/>
    <property type="match status" value="1"/>
</dbReference>
<dbReference type="EC" id="6.1.1.9" evidence="3"/>
<comment type="similarity">
    <text evidence="2 11">Belongs to the class-I aminoacyl-tRNA synthetase family.</text>
</comment>
<gene>
    <name evidence="14" type="ORF">NAPIS_ORF01434</name>
</gene>
<dbReference type="Pfam" id="PF08264">
    <property type="entry name" value="Anticodon_1"/>
    <property type="match status" value="1"/>
</dbReference>
<protein>
    <recommendedName>
        <fullName evidence="3">valine--tRNA ligase</fullName>
        <ecNumber evidence="3">6.1.1.9</ecNumber>
    </recommendedName>
    <alternativeName>
        <fullName evidence="9">Valyl-tRNA synthetase</fullName>
    </alternativeName>
</protein>
<evidence type="ECO:0000256" key="3">
    <source>
        <dbReference type="ARBA" id="ARBA00013169"/>
    </source>
</evidence>
<dbReference type="GO" id="GO:0005829">
    <property type="term" value="C:cytosol"/>
    <property type="evidence" value="ECO:0007669"/>
    <property type="project" value="TreeGrafter"/>
</dbReference>
<dbReference type="InterPro" id="IPR009080">
    <property type="entry name" value="tRNAsynth_Ia_anticodon-bd"/>
</dbReference>
<dbReference type="HOGENOM" id="CLU_001493_0_0_1"/>
<dbReference type="PRINTS" id="PR00986">
    <property type="entry name" value="TRNASYNTHVAL"/>
</dbReference>
<evidence type="ECO:0000256" key="7">
    <source>
        <dbReference type="ARBA" id="ARBA00022917"/>
    </source>
</evidence>
<dbReference type="CDD" id="cd07962">
    <property type="entry name" value="Anticodon_Ia_Val"/>
    <property type="match status" value="1"/>
</dbReference>
<evidence type="ECO:0000256" key="6">
    <source>
        <dbReference type="ARBA" id="ARBA00022840"/>
    </source>
</evidence>
<dbReference type="Gene3D" id="1.10.730.10">
    <property type="entry name" value="Isoleucyl-tRNA Synthetase, Domain 1"/>
    <property type="match status" value="2"/>
</dbReference>
<dbReference type="InterPro" id="IPR033705">
    <property type="entry name" value="Anticodon_Ia_Val"/>
</dbReference>
<evidence type="ECO:0000256" key="10">
    <source>
        <dbReference type="ARBA" id="ARBA00047552"/>
    </source>
</evidence>
<evidence type="ECO:0000259" key="12">
    <source>
        <dbReference type="Pfam" id="PF00133"/>
    </source>
</evidence>
<evidence type="ECO:0000259" key="13">
    <source>
        <dbReference type="Pfam" id="PF08264"/>
    </source>
</evidence>
<dbReference type="InterPro" id="IPR009008">
    <property type="entry name" value="Val/Leu/Ile-tRNA-synth_edit"/>
</dbReference>
<dbReference type="InterPro" id="IPR001412">
    <property type="entry name" value="aa-tRNA-synth_I_CS"/>
</dbReference>
<dbReference type="Gene3D" id="3.40.50.620">
    <property type="entry name" value="HUPs"/>
    <property type="match status" value="3"/>
</dbReference>
<dbReference type="GO" id="GO:0006438">
    <property type="term" value="P:valyl-tRNA aminoacylation"/>
    <property type="evidence" value="ECO:0007669"/>
    <property type="project" value="InterPro"/>
</dbReference>
<keyword evidence="7 11" id="KW-0648">Protein biosynthesis</keyword>
<keyword evidence="15" id="KW-1185">Reference proteome</keyword>
<accession>T0L997</accession>
<dbReference type="GO" id="GO:0004832">
    <property type="term" value="F:valine-tRNA ligase activity"/>
    <property type="evidence" value="ECO:0007669"/>
    <property type="project" value="UniProtKB-EC"/>
</dbReference>
<evidence type="ECO:0000256" key="5">
    <source>
        <dbReference type="ARBA" id="ARBA00022741"/>
    </source>
</evidence>
<dbReference type="VEuPathDB" id="MicrosporidiaDB:NAPIS_ORF01434"/>
<keyword evidence="6 11" id="KW-0067">ATP-binding</keyword>
<keyword evidence="8 11" id="KW-0030">Aminoacyl-tRNA synthetase</keyword>
<dbReference type="InterPro" id="IPR002303">
    <property type="entry name" value="Valyl-tRNA_ligase"/>
</dbReference>
<comment type="catalytic activity">
    <reaction evidence="10">
        <text>tRNA(Val) + L-valine + ATP = L-valyl-tRNA(Val) + AMP + diphosphate</text>
        <dbReference type="Rhea" id="RHEA:10704"/>
        <dbReference type="Rhea" id="RHEA-COMP:9672"/>
        <dbReference type="Rhea" id="RHEA-COMP:9708"/>
        <dbReference type="ChEBI" id="CHEBI:30616"/>
        <dbReference type="ChEBI" id="CHEBI:33019"/>
        <dbReference type="ChEBI" id="CHEBI:57762"/>
        <dbReference type="ChEBI" id="CHEBI:78442"/>
        <dbReference type="ChEBI" id="CHEBI:78537"/>
        <dbReference type="ChEBI" id="CHEBI:456215"/>
        <dbReference type="EC" id="6.1.1.9"/>
    </reaction>
</comment>
<dbReference type="GO" id="GO:0002161">
    <property type="term" value="F:aminoacyl-tRNA deacylase activity"/>
    <property type="evidence" value="ECO:0007669"/>
    <property type="project" value="InterPro"/>
</dbReference>
<dbReference type="GO" id="GO:0005524">
    <property type="term" value="F:ATP binding"/>
    <property type="evidence" value="ECO:0007669"/>
    <property type="project" value="UniProtKB-KW"/>
</dbReference>
<dbReference type="Proteomes" id="UP000053780">
    <property type="component" value="Unassembled WGS sequence"/>
</dbReference>
<dbReference type="SUPFAM" id="SSF47323">
    <property type="entry name" value="Anticodon-binding domain of a subclass of class I aminoacyl-tRNA synthetases"/>
    <property type="match status" value="1"/>
</dbReference>
<dbReference type="InterPro" id="IPR014729">
    <property type="entry name" value="Rossmann-like_a/b/a_fold"/>
</dbReference>
<organism evidence="14 15">
    <name type="scientific">Vairimorpha apis BRL 01</name>
    <dbReference type="NCBI Taxonomy" id="1037528"/>
    <lineage>
        <taxon>Eukaryota</taxon>
        <taxon>Fungi</taxon>
        <taxon>Fungi incertae sedis</taxon>
        <taxon>Microsporidia</taxon>
        <taxon>Nosematidae</taxon>
        <taxon>Vairimorpha</taxon>
    </lineage>
</organism>
<keyword evidence="5 11" id="KW-0547">Nucleotide-binding</keyword>
<reference evidence="14 15" key="1">
    <citation type="journal article" date="2013" name="BMC Genomics">
        <title>Genome sequencing and comparative genomics of honey bee microsporidia, Nosema apis reveal novel insights into host-parasite interactions.</title>
        <authorList>
            <person name="Chen Yp."/>
            <person name="Pettis J.S."/>
            <person name="Zhao Y."/>
            <person name="Liu X."/>
            <person name="Tallon L.J."/>
            <person name="Sadzewicz L.D."/>
            <person name="Li R."/>
            <person name="Zheng H."/>
            <person name="Huang S."/>
            <person name="Zhang X."/>
            <person name="Hamilton M.C."/>
            <person name="Pernal S.F."/>
            <person name="Melathopoulos A.P."/>
            <person name="Yan X."/>
            <person name="Evans J.D."/>
        </authorList>
    </citation>
    <scope>NUCLEOTIDE SEQUENCE [LARGE SCALE GENOMIC DNA]</scope>
    <source>
        <strain evidence="14 15">BRL 01</strain>
    </source>
</reference>
<evidence type="ECO:0000313" key="14">
    <source>
        <dbReference type="EMBL" id="EQB61003.1"/>
    </source>
</evidence>
<dbReference type="PANTHER" id="PTHR11946:SF109">
    <property type="entry name" value="VALINE--TRNA LIGASE"/>
    <property type="match status" value="1"/>
</dbReference>
<evidence type="ECO:0000256" key="4">
    <source>
        <dbReference type="ARBA" id="ARBA00022598"/>
    </source>
</evidence>
<evidence type="ECO:0000256" key="1">
    <source>
        <dbReference type="ARBA" id="ARBA00004496"/>
    </source>
</evidence>
<proteinExistence type="inferred from homology"/>
<evidence type="ECO:0000256" key="2">
    <source>
        <dbReference type="ARBA" id="ARBA00005594"/>
    </source>
</evidence>
<evidence type="ECO:0000256" key="8">
    <source>
        <dbReference type="ARBA" id="ARBA00023146"/>
    </source>
</evidence>
<dbReference type="InterPro" id="IPR002300">
    <property type="entry name" value="aa-tRNA-synth_Ia"/>
</dbReference>
<evidence type="ECO:0000256" key="9">
    <source>
        <dbReference type="ARBA" id="ARBA00029936"/>
    </source>
</evidence>
<dbReference type="EMBL" id="KE647188">
    <property type="protein sequence ID" value="EQB61003.1"/>
    <property type="molecule type" value="Genomic_DNA"/>
</dbReference>
<evidence type="ECO:0000313" key="15">
    <source>
        <dbReference type="Proteomes" id="UP000053780"/>
    </source>
</evidence>
<feature type="domain" description="Methionyl/Valyl/Leucyl/Isoleucyl-tRNA synthetase anticodon-binding" evidence="13">
    <location>
        <begin position="1194"/>
        <end position="1281"/>
    </location>
</feature>